<proteinExistence type="predicted"/>
<comment type="caution">
    <text evidence="1">The sequence shown here is derived from an EMBL/GenBank/DDBJ whole genome shotgun (WGS) entry which is preliminary data.</text>
</comment>
<dbReference type="Proteomes" id="UP000252519">
    <property type="component" value="Unassembled WGS sequence"/>
</dbReference>
<evidence type="ECO:0000313" key="1">
    <source>
        <dbReference type="EMBL" id="RCN23916.1"/>
    </source>
</evidence>
<reference evidence="1 2" key="1">
    <citation type="submission" date="2014-10" db="EMBL/GenBank/DDBJ databases">
        <title>Draft genome of the hookworm Ancylostoma caninum.</title>
        <authorList>
            <person name="Mitreva M."/>
        </authorList>
    </citation>
    <scope>NUCLEOTIDE SEQUENCE [LARGE SCALE GENOMIC DNA]</scope>
    <source>
        <strain evidence="1 2">Baltimore</strain>
    </source>
</reference>
<name>A0A368EWC4_ANCCA</name>
<organism evidence="1 2">
    <name type="scientific">Ancylostoma caninum</name>
    <name type="common">Dog hookworm</name>
    <dbReference type="NCBI Taxonomy" id="29170"/>
    <lineage>
        <taxon>Eukaryota</taxon>
        <taxon>Metazoa</taxon>
        <taxon>Ecdysozoa</taxon>
        <taxon>Nematoda</taxon>
        <taxon>Chromadorea</taxon>
        <taxon>Rhabditida</taxon>
        <taxon>Rhabditina</taxon>
        <taxon>Rhabditomorpha</taxon>
        <taxon>Strongyloidea</taxon>
        <taxon>Ancylostomatidae</taxon>
        <taxon>Ancylostomatinae</taxon>
        <taxon>Ancylostoma</taxon>
    </lineage>
</organism>
<dbReference type="AlphaFoldDB" id="A0A368EWC4"/>
<sequence>MCTGVSCFWCGFCARCEIYHRSMVETKYSCSHRH</sequence>
<evidence type="ECO:0000313" key="2">
    <source>
        <dbReference type="Proteomes" id="UP000252519"/>
    </source>
</evidence>
<protein>
    <submittedName>
        <fullName evidence="1">Uncharacterized protein</fullName>
    </submittedName>
</protein>
<keyword evidence="2" id="KW-1185">Reference proteome</keyword>
<dbReference type="EMBL" id="JOJR01024656">
    <property type="protein sequence ID" value="RCN23916.1"/>
    <property type="molecule type" value="Genomic_DNA"/>
</dbReference>
<accession>A0A368EWC4</accession>
<gene>
    <name evidence="1" type="ORF">ANCCAN_30395</name>
</gene>